<evidence type="ECO:0000313" key="1">
    <source>
        <dbReference type="EMBL" id="GGG28155.1"/>
    </source>
</evidence>
<gene>
    <name evidence="1" type="ORF">GCM10011378_01200</name>
</gene>
<accession>A0ABQ1WE99</accession>
<dbReference type="Proteomes" id="UP000601361">
    <property type="component" value="Unassembled WGS sequence"/>
</dbReference>
<comment type="caution">
    <text evidence="1">The sequence shown here is derived from an EMBL/GenBank/DDBJ whole genome shotgun (WGS) entry which is preliminary data.</text>
</comment>
<keyword evidence="2" id="KW-1185">Reference proteome</keyword>
<dbReference type="InterPro" id="IPR052918">
    <property type="entry name" value="Motility_Chemotaxis_Reg"/>
</dbReference>
<dbReference type="PANTHER" id="PTHR35580:SF1">
    <property type="entry name" value="PHYTASE-LIKE DOMAIN-CONTAINING PROTEIN"/>
    <property type="match status" value="1"/>
</dbReference>
<name>A0ABQ1WE99_9BACT</name>
<dbReference type="InterPro" id="IPR010620">
    <property type="entry name" value="SBBP_repeat"/>
</dbReference>
<organism evidence="1 2">
    <name type="scientific">Hymenobacter glacieicola</name>
    <dbReference type="NCBI Taxonomy" id="1562124"/>
    <lineage>
        <taxon>Bacteria</taxon>
        <taxon>Pseudomonadati</taxon>
        <taxon>Bacteroidota</taxon>
        <taxon>Cytophagia</taxon>
        <taxon>Cytophagales</taxon>
        <taxon>Hymenobacteraceae</taxon>
        <taxon>Hymenobacter</taxon>
    </lineage>
</organism>
<dbReference type="PANTHER" id="PTHR35580">
    <property type="entry name" value="CELL SURFACE GLYCOPROTEIN (S-LAYER PROTEIN)-LIKE PROTEIN"/>
    <property type="match status" value="1"/>
</dbReference>
<dbReference type="Pfam" id="PF06739">
    <property type="entry name" value="SBBP"/>
    <property type="match status" value="1"/>
</dbReference>
<reference evidence="2" key="1">
    <citation type="journal article" date="2019" name="Int. J. Syst. Evol. Microbiol.">
        <title>The Global Catalogue of Microorganisms (GCM) 10K type strain sequencing project: providing services to taxonomists for standard genome sequencing and annotation.</title>
        <authorList>
            <consortium name="The Broad Institute Genomics Platform"/>
            <consortium name="The Broad Institute Genome Sequencing Center for Infectious Disease"/>
            <person name="Wu L."/>
            <person name="Ma J."/>
        </authorList>
    </citation>
    <scope>NUCLEOTIDE SEQUENCE [LARGE SCALE GENOMIC DNA]</scope>
    <source>
        <strain evidence="2">CGMCC 1.12990</strain>
    </source>
</reference>
<evidence type="ECO:0000313" key="2">
    <source>
        <dbReference type="Proteomes" id="UP000601361"/>
    </source>
</evidence>
<evidence type="ECO:0008006" key="3">
    <source>
        <dbReference type="Google" id="ProtNLM"/>
    </source>
</evidence>
<dbReference type="SUPFAM" id="SSF63829">
    <property type="entry name" value="Calcium-dependent phosphotriesterase"/>
    <property type="match status" value="1"/>
</dbReference>
<protein>
    <recommendedName>
        <fullName evidence="3">Secretion system C-terminal sorting domain-containing protein</fullName>
    </recommendedName>
</protein>
<proteinExistence type="predicted"/>
<sequence>MAAKGVVTDAAGNSYVTGSFAGTTSFGHLSLTSRGLTDLFLVKYNPAGKAVWATQIGRDPKTQAYSQPTASGVDVALDAAGNAYVIGNFTGTLSYGKSGTISSFSDGFNTALVAKFSSAGQVQWVERFGIAQFSCYGAAIATDAAGNSYVTGRSDYGGIQFGTQVVGSSRRVMYVARYTPTGAVAWAKVSSNYSSYGASGADVALDGRGNCLVGGGFTNDMVLDGTALTTTGSDAFLASFHAASGSLQWLRQGGGGSASSTAYISALATDGQGNVYAAGQHAGRTAFGGQPLSSNGDFDQLLARYTRTGALQWVYSGGTSAPEYSSCLVTTPEGTSTLIGRRLNSRNEATTIIQSIQPTGTAYYSETLGKTGSCITASIAQDKAGKLYLAGSLEGTASFGATTLRVPAGTAGFVGRLHLPEAKSHHRGGSHASVQVYPNPVQGRLVASLSGNKVGLLPGKALLHNSLGVVVDAQPLLLADVTQAQATFDCSSLPKGLYVLKLYSPDGTSYAQSVEVR</sequence>
<dbReference type="EMBL" id="BMGS01000001">
    <property type="protein sequence ID" value="GGG28155.1"/>
    <property type="molecule type" value="Genomic_DNA"/>
</dbReference>